<gene>
    <name evidence="10" type="ORF">DERF_004172</name>
</gene>
<evidence type="ECO:0000256" key="6">
    <source>
        <dbReference type="ARBA" id="ARBA00023145"/>
    </source>
</evidence>
<evidence type="ECO:0000259" key="9">
    <source>
        <dbReference type="SMART" id="SM00645"/>
    </source>
</evidence>
<dbReference type="InterPro" id="IPR000668">
    <property type="entry name" value="Peptidase_C1A_C"/>
</dbReference>
<organism evidence="10 11">
    <name type="scientific">Dermatophagoides farinae</name>
    <name type="common">American house dust mite</name>
    <dbReference type="NCBI Taxonomy" id="6954"/>
    <lineage>
        <taxon>Eukaryota</taxon>
        <taxon>Metazoa</taxon>
        <taxon>Ecdysozoa</taxon>
        <taxon>Arthropoda</taxon>
        <taxon>Chelicerata</taxon>
        <taxon>Arachnida</taxon>
        <taxon>Acari</taxon>
        <taxon>Acariformes</taxon>
        <taxon>Sarcoptiformes</taxon>
        <taxon>Astigmata</taxon>
        <taxon>Psoroptidia</taxon>
        <taxon>Analgoidea</taxon>
        <taxon>Pyroglyphidae</taxon>
        <taxon>Dermatophagoidinae</taxon>
        <taxon>Dermatophagoides</taxon>
    </lineage>
</organism>
<evidence type="ECO:0000256" key="4">
    <source>
        <dbReference type="ARBA" id="ARBA00022801"/>
    </source>
</evidence>
<dbReference type="InterPro" id="IPR025660">
    <property type="entry name" value="Pept_his_AS"/>
</dbReference>
<keyword evidence="3 8" id="KW-0732">Signal</keyword>
<evidence type="ECO:0000256" key="5">
    <source>
        <dbReference type="ARBA" id="ARBA00022807"/>
    </source>
</evidence>
<dbReference type="PANTHER" id="PTHR12411">
    <property type="entry name" value="CYSTEINE PROTEASE FAMILY C1-RELATED"/>
    <property type="match status" value="1"/>
</dbReference>
<dbReference type="PROSITE" id="PS00640">
    <property type="entry name" value="THIOL_PROTEASE_ASN"/>
    <property type="match status" value="1"/>
</dbReference>
<evidence type="ECO:0000313" key="11">
    <source>
        <dbReference type="Proteomes" id="UP000790347"/>
    </source>
</evidence>
<dbReference type="Gene3D" id="3.90.70.10">
    <property type="entry name" value="Cysteine proteinases"/>
    <property type="match status" value="2"/>
</dbReference>
<dbReference type="InterPro" id="IPR012599">
    <property type="entry name" value="Propeptide_C1A"/>
</dbReference>
<proteinExistence type="inferred from homology"/>
<evidence type="ECO:0000256" key="1">
    <source>
        <dbReference type="ARBA" id="ARBA00008455"/>
    </source>
</evidence>
<dbReference type="Proteomes" id="UP000790347">
    <property type="component" value="Unassembled WGS sequence"/>
</dbReference>
<keyword evidence="2" id="KW-0645">Protease</keyword>
<accession>A0A922L5Y4</accession>
<feature type="domain" description="Peptidase C1A papain C-terminal" evidence="9">
    <location>
        <begin position="414"/>
        <end position="665"/>
    </location>
</feature>
<keyword evidence="11" id="KW-1185">Reference proteome</keyword>
<dbReference type="PRINTS" id="PR00705">
    <property type="entry name" value="PAPAIN"/>
</dbReference>
<feature type="chain" id="PRO_5037826462" description="Peptidase C1A papain C-terminal domain-containing protein" evidence="8">
    <location>
        <begin position="18"/>
        <end position="668"/>
    </location>
</feature>
<keyword evidence="4" id="KW-0378">Hydrolase</keyword>
<reference evidence="10" key="1">
    <citation type="submission" date="2013-05" db="EMBL/GenBank/DDBJ databases">
        <authorList>
            <person name="Yim A.K.Y."/>
            <person name="Chan T.F."/>
            <person name="Ji K.M."/>
            <person name="Liu X.Y."/>
            <person name="Zhou J.W."/>
            <person name="Li R.Q."/>
            <person name="Yang K.Y."/>
            <person name="Li J."/>
            <person name="Li M."/>
            <person name="Law P.T.W."/>
            <person name="Wu Y.L."/>
            <person name="Cai Z.L."/>
            <person name="Qin H."/>
            <person name="Bao Y."/>
            <person name="Leung R.K.K."/>
            <person name="Ng P.K.S."/>
            <person name="Zou J."/>
            <person name="Zhong X.J."/>
            <person name="Ran P.X."/>
            <person name="Zhong N.S."/>
            <person name="Liu Z.G."/>
            <person name="Tsui S.K.W."/>
        </authorList>
    </citation>
    <scope>NUCLEOTIDE SEQUENCE</scope>
    <source>
        <strain evidence="10">Derf</strain>
        <tissue evidence="10">Whole organism</tissue>
    </source>
</reference>
<dbReference type="InterPro" id="IPR038765">
    <property type="entry name" value="Papain-like_cys_pep_sf"/>
</dbReference>
<evidence type="ECO:0000256" key="8">
    <source>
        <dbReference type="SAM" id="SignalP"/>
    </source>
</evidence>
<dbReference type="SMART" id="SM00645">
    <property type="entry name" value="Pept_C1"/>
    <property type="match status" value="2"/>
</dbReference>
<evidence type="ECO:0000256" key="2">
    <source>
        <dbReference type="ARBA" id="ARBA00022670"/>
    </source>
</evidence>
<dbReference type="EMBL" id="ASGP02000002">
    <property type="protein sequence ID" value="KAH9520463.1"/>
    <property type="molecule type" value="Genomic_DNA"/>
</dbReference>
<dbReference type="FunFam" id="3.90.70.10:FF:000031">
    <property type="entry name" value="Cathepsin B"/>
    <property type="match status" value="2"/>
</dbReference>
<keyword evidence="6" id="KW-0865">Zymogen</keyword>
<dbReference type="SUPFAM" id="SSF54001">
    <property type="entry name" value="Cysteine proteinases"/>
    <property type="match status" value="2"/>
</dbReference>
<dbReference type="Pfam" id="PF08127">
    <property type="entry name" value="Propeptide_C1"/>
    <property type="match status" value="2"/>
</dbReference>
<name>A0A922L5Y4_DERFA</name>
<dbReference type="GO" id="GO:0006508">
    <property type="term" value="P:proteolysis"/>
    <property type="evidence" value="ECO:0007669"/>
    <property type="project" value="UniProtKB-KW"/>
</dbReference>
<reference evidence="10" key="2">
    <citation type="journal article" date="2022" name="Res Sq">
        <title>Comparative Genomics Reveals Insights into the Divergent Evolution of Astigmatic Mites and Household Pest Adaptations.</title>
        <authorList>
            <person name="Xiong Q."/>
            <person name="Wan A.T.-Y."/>
            <person name="Liu X.-Y."/>
            <person name="Fung C.S.-H."/>
            <person name="Xiao X."/>
            <person name="Malainual N."/>
            <person name="Hou J."/>
            <person name="Wang L."/>
            <person name="Wang M."/>
            <person name="Yang K."/>
            <person name="Cui Y."/>
            <person name="Leung E."/>
            <person name="Nong W."/>
            <person name="Shin S.-K."/>
            <person name="Au S."/>
            <person name="Jeong K.Y."/>
            <person name="Chew F.T."/>
            <person name="Hui J."/>
            <person name="Leung T.F."/>
            <person name="Tungtrongchitr A."/>
            <person name="Zhong N."/>
            <person name="Liu Z."/>
            <person name="Tsui S."/>
        </authorList>
    </citation>
    <scope>NUCLEOTIDE SEQUENCE</scope>
    <source>
        <strain evidence="10">Derf</strain>
        <tissue evidence="10">Whole organism</tissue>
    </source>
</reference>
<dbReference type="Pfam" id="PF00112">
    <property type="entry name" value="Peptidase_C1"/>
    <property type="match status" value="2"/>
</dbReference>
<feature type="signal peptide" evidence="8">
    <location>
        <begin position="1"/>
        <end position="17"/>
    </location>
</feature>
<evidence type="ECO:0000256" key="7">
    <source>
        <dbReference type="ARBA" id="ARBA00023157"/>
    </source>
</evidence>
<comment type="similarity">
    <text evidence="1">Belongs to the peptidase C1 family.</text>
</comment>
<dbReference type="InterPro" id="IPR000169">
    <property type="entry name" value="Pept_cys_AS"/>
</dbReference>
<comment type="caution">
    <text evidence="10">The sequence shown here is derived from an EMBL/GenBank/DDBJ whole genome shotgun (WGS) entry which is preliminary data.</text>
</comment>
<dbReference type="GO" id="GO:0004197">
    <property type="term" value="F:cysteine-type endopeptidase activity"/>
    <property type="evidence" value="ECO:0007669"/>
    <property type="project" value="InterPro"/>
</dbReference>
<sequence>MFFKFGIIFAIATVALARPEPEHVDFLSDEYIEHLNSLKTTWKAGRNFDRDTPMEQIRGLMGARLEIPAEMASRIPVVKHDHISDENIPENFDARKQWPNCKSIQQIRDQGSCGSCWAFGAVEAISDRICIASGQKTQVEISAEDLLTCCKSCGYGCRGGYPPMAWDYWVQSGLVSGGLYHDKNTCRPYTIEPCEHHVEHGSRPKCTGFVNTPACVRQCQSGYNGTYEQDRHYGQSAYHVHHDVQDIQKEIMTHGPVEATFLVYADFLSYKSGIYQRQTNSMVSGHAIKILGWGVENGTPYWLCANSWNTDWGEAGYFRVLRGRNEVSIESQIYAETIAANVTDVSINQIEDFLSDKFIDLLNQLNSTWKAGRNFDPKVTAKNLKCLQGSIEETMEEYQPKIRNRRQSIINEYLPDFFDARQKWPLCRTISLIPNQGQYCSSCWAVGVVQAINDRICIGSNQKINVEISAQDLLTCCKECTNNGEGCQGGFPSRGWRYWVTNGLVTGGQHGDTSTCQPMTIPPMNLATFIPYLQEPYIIPTPVCQQQCVNGKNYFKDKYYGLHYYRVSSDEQSIRREIFHHGPVEAHYRVYADFHHYKTGVYQHLLGTESVGHSIKIIGWGIENGIPYWLCANSWTPLWGGMGGFFKILRGQNHCGIESQVYGGWPRL</sequence>
<protein>
    <recommendedName>
        <fullName evidence="9">Peptidase C1A papain C-terminal domain-containing protein</fullName>
    </recommendedName>
</protein>
<dbReference type="PROSITE" id="PS00139">
    <property type="entry name" value="THIOL_PROTEASE_CYS"/>
    <property type="match status" value="1"/>
</dbReference>
<feature type="domain" description="Peptidase C1A papain C-terminal" evidence="9">
    <location>
        <begin position="88"/>
        <end position="337"/>
    </location>
</feature>
<evidence type="ECO:0000313" key="10">
    <source>
        <dbReference type="EMBL" id="KAH9520463.1"/>
    </source>
</evidence>
<evidence type="ECO:0000256" key="3">
    <source>
        <dbReference type="ARBA" id="ARBA00022729"/>
    </source>
</evidence>
<keyword evidence="7" id="KW-1015">Disulfide bond</keyword>
<dbReference type="PROSITE" id="PS00639">
    <property type="entry name" value="THIOL_PROTEASE_HIS"/>
    <property type="match status" value="2"/>
</dbReference>
<dbReference type="AlphaFoldDB" id="A0A922L5Y4"/>
<dbReference type="InterPro" id="IPR025661">
    <property type="entry name" value="Pept_asp_AS"/>
</dbReference>
<dbReference type="InterPro" id="IPR013128">
    <property type="entry name" value="Peptidase_C1A"/>
</dbReference>
<dbReference type="CDD" id="cd02620">
    <property type="entry name" value="Peptidase_C1A_CathepsinB"/>
    <property type="match status" value="2"/>
</dbReference>
<keyword evidence="5" id="KW-0788">Thiol protease</keyword>